<evidence type="ECO:0000313" key="4">
    <source>
        <dbReference type="EMBL" id="OTG22359.1"/>
    </source>
</evidence>
<dbReference type="InterPro" id="IPR000528">
    <property type="entry name" value="Plant_nsLTP"/>
</dbReference>
<name>A0A251UH09_HELAN</name>
<evidence type="ECO:0000313" key="5">
    <source>
        <dbReference type="Proteomes" id="UP000215914"/>
    </source>
</evidence>
<gene>
    <name evidence="4" type="ORF">HannXRQ_Chr06g0170671</name>
    <name evidence="3" type="ORF">HanXRQr2_Chr06g0247001</name>
</gene>
<dbReference type="EMBL" id="MNCJ02000321">
    <property type="protein sequence ID" value="KAF5801341.1"/>
    <property type="molecule type" value="Genomic_DNA"/>
</dbReference>
<evidence type="ECO:0000256" key="2">
    <source>
        <dbReference type="SAM" id="SignalP"/>
    </source>
</evidence>
<reference evidence="3" key="3">
    <citation type="submission" date="2020-06" db="EMBL/GenBank/DDBJ databases">
        <title>Helianthus annuus Genome sequencing and assembly Release 2.</title>
        <authorList>
            <person name="Gouzy J."/>
            <person name="Langlade N."/>
            <person name="Munos S."/>
        </authorList>
    </citation>
    <scope>NUCLEOTIDE SEQUENCE</scope>
    <source>
        <tissue evidence="3">Leaves</tissue>
    </source>
</reference>
<protein>
    <recommendedName>
        <fullName evidence="6">Bifunctional inhibitor/plant lipid transfer protein/seed storage helical domain-containing protein</fullName>
    </recommendedName>
</protein>
<keyword evidence="5" id="KW-1185">Reference proteome</keyword>
<dbReference type="GO" id="GO:0006869">
    <property type="term" value="P:lipid transport"/>
    <property type="evidence" value="ECO:0007669"/>
    <property type="project" value="InterPro"/>
</dbReference>
<dbReference type="GO" id="GO:0008289">
    <property type="term" value="F:lipid binding"/>
    <property type="evidence" value="ECO:0007669"/>
    <property type="project" value="InterPro"/>
</dbReference>
<organism evidence="4 5">
    <name type="scientific">Helianthus annuus</name>
    <name type="common">Common sunflower</name>
    <dbReference type="NCBI Taxonomy" id="4232"/>
    <lineage>
        <taxon>Eukaryota</taxon>
        <taxon>Viridiplantae</taxon>
        <taxon>Streptophyta</taxon>
        <taxon>Embryophyta</taxon>
        <taxon>Tracheophyta</taxon>
        <taxon>Spermatophyta</taxon>
        <taxon>Magnoliopsida</taxon>
        <taxon>eudicotyledons</taxon>
        <taxon>Gunneridae</taxon>
        <taxon>Pentapetalae</taxon>
        <taxon>asterids</taxon>
        <taxon>campanulids</taxon>
        <taxon>Asterales</taxon>
        <taxon>Asteraceae</taxon>
        <taxon>Asteroideae</taxon>
        <taxon>Heliantheae alliance</taxon>
        <taxon>Heliantheae</taxon>
        <taxon>Helianthus</taxon>
    </lineage>
</organism>
<accession>A0A251UH09</accession>
<reference evidence="4" key="2">
    <citation type="submission" date="2017-02" db="EMBL/GenBank/DDBJ databases">
        <title>Sunflower complete genome.</title>
        <authorList>
            <person name="Langlade N."/>
            <person name="Munos S."/>
        </authorList>
    </citation>
    <scope>NUCLEOTIDE SEQUENCE [LARGE SCALE GENOMIC DNA]</scope>
    <source>
        <tissue evidence="4">Leaves</tissue>
    </source>
</reference>
<evidence type="ECO:0000256" key="1">
    <source>
        <dbReference type="ARBA" id="ARBA00009748"/>
    </source>
</evidence>
<dbReference type="Gramene" id="mRNA:HanXRQr2_Chr06g0247001">
    <property type="protein sequence ID" value="mRNA:HanXRQr2_Chr06g0247001"/>
    <property type="gene ID" value="HanXRQr2_Chr06g0247001"/>
</dbReference>
<dbReference type="InterPro" id="IPR036312">
    <property type="entry name" value="Bifun_inhib/LTP/seed_sf"/>
</dbReference>
<dbReference type="Gene3D" id="1.10.110.10">
    <property type="entry name" value="Plant lipid-transfer and hydrophobic proteins"/>
    <property type="match status" value="1"/>
</dbReference>
<dbReference type="InParanoid" id="A0A251UH09"/>
<reference evidence="3 5" key="1">
    <citation type="journal article" date="2017" name="Nature">
        <title>The sunflower genome provides insights into oil metabolism, flowering and Asterid evolution.</title>
        <authorList>
            <person name="Badouin H."/>
            <person name="Gouzy J."/>
            <person name="Grassa C.J."/>
            <person name="Murat F."/>
            <person name="Staton S.E."/>
            <person name="Cottret L."/>
            <person name="Lelandais-Briere C."/>
            <person name="Owens G.L."/>
            <person name="Carrere S."/>
            <person name="Mayjonade B."/>
            <person name="Legrand L."/>
            <person name="Gill N."/>
            <person name="Kane N.C."/>
            <person name="Bowers J.E."/>
            <person name="Hubner S."/>
            <person name="Bellec A."/>
            <person name="Berard A."/>
            <person name="Berges H."/>
            <person name="Blanchet N."/>
            <person name="Boniface M.C."/>
            <person name="Brunel D."/>
            <person name="Catrice O."/>
            <person name="Chaidir N."/>
            <person name="Claudel C."/>
            <person name="Donnadieu C."/>
            <person name="Faraut T."/>
            <person name="Fievet G."/>
            <person name="Helmstetter N."/>
            <person name="King M."/>
            <person name="Knapp S.J."/>
            <person name="Lai Z."/>
            <person name="Le Paslier M.C."/>
            <person name="Lippi Y."/>
            <person name="Lorenzon L."/>
            <person name="Mandel J.R."/>
            <person name="Marage G."/>
            <person name="Marchand G."/>
            <person name="Marquand E."/>
            <person name="Bret-Mestries E."/>
            <person name="Morien E."/>
            <person name="Nambeesan S."/>
            <person name="Nguyen T."/>
            <person name="Pegot-Espagnet P."/>
            <person name="Pouilly N."/>
            <person name="Raftis F."/>
            <person name="Sallet E."/>
            <person name="Schiex T."/>
            <person name="Thomas J."/>
            <person name="Vandecasteele C."/>
            <person name="Vares D."/>
            <person name="Vear F."/>
            <person name="Vautrin S."/>
            <person name="Crespi M."/>
            <person name="Mangin B."/>
            <person name="Burke J.M."/>
            <person name="Salse J."/>
            <person name="Munos S."/>
            <person name="Vincourt P."/>
            <person name="Rieseberg L.H."/>
            <person name="Langlade N.B."/>
        </authorList>
    </citation>
    <scope>NUCLEOTIDE SEQUENCE [LARGE SCALE GENOMIC DNA]</scope>
    <source>
        <strain evidence="5">cv. SF193</strain>
        <tissue evidence="3">Leaves</tissue>
    </source>
</reference>
<dbReference type="STRING" id="4232.A0A251UH09"/>
<dbReference type="EMBL" id="CM007895">
    <property type="protein sequence ID" value="OTG22359.1"/>
    <property type="molecule type" value="Genomic_DNA"/>
</dbReference>
<dbReference type="AlphaFoldDB" id="A0A251UH09"/>
<keyword evidence="2" id="KW-0732">Signal</keyword>
<dbReference type="OrthoDB" id="1862539at2759"/>
<feature type="chain" id="PRO_5012784086" description="Bifunctional inhibitor/plant lipid transfer protein/seed storage helical domain-containing protein" evidence="2">
    <location>
        <begin position="19"/>
        <end position="140"/>
    </location>
</feature>
<feature type="signal peptide" evidence="2">
    <location>
        <begin position="1"/>
        <end position="18"/>
    </location>
</feature>
<sequence>MNKVVTIICCVVIMLVLARPNTQVKGHKHSCANLKVRLAPCLLHLKHCHRVCKSPPCDACGALPSLCCLNLDMIARKMNSDEDAKMMCSCIKEKAIEKDRLPGFEVSRLPKACLINIKIPVINANTDCSRWKKKNIKHGV</sequence>
<proteinExistence type="inferred from homology"/>
<comment type="similarity">
    <text evidence="1">Belongs to the plant LTP family.</text>
</comment>
<dbReference type="PANTHER" id="PTHR33076">
    <property type="entry name" value="NON-SPECIFIC LIPID-TRANSFER PROTEIN 2-RELATED"/>
    <property type="match status" value="1"/>
</dbReference>
<evidence type="ECO:0008006" key="6">
    <source>
        <dbReference type="Google" id="ProtNLM"/>
    </source>
</evidence>
<dbReference type="Proteomes" id="UP000215914">
    <property type="component" value="Chromosome 6"/>
</dbReference>
<evidence type="ECO:0000313" key="3">
    <source>
        <dbReference type="EMBL" id="KAF5801341.1"/>
    </source>
</evidence>